<dbReference type="OMA" id="CETRPLN"/>
<comment type="function">
    <text evidence="6">Catalyzes the interconversion of methylthioribose-1-phosphate (MTR-1-P) into methylthioribulose-1-phosphate (MTRu-1-P).</text>
</comment>
<dbReference type="EMBL" id="LXFE01000586">
    <property type="protein sequence ID" value="OLL24889.1"/>
    <property type="molecule type" value="Genomic_DNA"/>
</dbReference>
<dbReference type="SUPFAM" id="SSF100950">
    <property type="entry name" value="NagB/RpiA/CoA transferase-like"/>
    <property type="match status" value="1"/>
</dbReference>
<reference evidence="7 8" key="1">
    <citation type="submission" date="2016-04" db="EMBL/GenBank/DDBJ databases">
        <title>Evolutionary innovation and constraint leading to complex multicellularity in the Ascomycota.</title>
        <authorList>
            <person name="Cisse O."/>
            <person name="Nguyen A."/>
            <person name="Hewitt D.A."/>
            <person name="Jedd G."/>
            <person name="Stajich J.E."/>
        </authorList>
    </citation>
    <scope>NUCLEOTIDE SEQUENCE [LARGE SCALE GENOMIC DNA]</scope>
    <source>
        <strain evidence="7 8">DAH-3</strain>
    </source>
</reference>
<dbReference type="OrthoDB" id="2461at2759"/>
<dbReference type="Gene3D" id="3.40.50.10470">
    <property type="entry name" value="Translation initiation factor eif-2b, domain 2"/>
    <property type="match status" value="1"/>
</dbReference>
<dbReference type="InterPro" id="IPR042529">
    <property type="entry name" value="IF_2B-like_C"/>
</dbReference>
<dbReference type="FunFam" id="1.20.120.420:FF:000003">
    <property type="entry name" value="Methylthioribose-1-phosphate isomerase"/>
    <property type="match status" value="1"/>
</dbReference>
<dbReference type="UniPathway" id="UPA00904">
    <property type="reaction ID" value="UER00874"/>
</dbReference>
<evidence type="ECO:0000313" key="8">
    <source>
        <dbReference type="Proteomes" id="UP000186594"/>
    </source>
</evidence>
<organism evidence="7 8">
    <name type="scientific">Neolecta irregularis (strain DAH-3)</name>
    <dbReference type="NCBI Taxonomy" id="1198029"/>
    <lineage>
        <taxon>Eukaryota</taxon>
        <taxon>Fungi</taxon>
        <taxon>Dikarya</taxon>
        <taxon>Ascomycota</taxon>
        <taxon>Taphrinomycotina</taxon>
        <taxon>Neolectales</taxon>
        <taxon>Neolectaceae</taxon>
        <taxon>Neolecta</taxon>
    </lineage>
</organism>
<keyword evidence="5 6" id="KW-0539">Nucleus</keyword>
<dbReference type="AlphaFoldDB" id="A0A1U7LQI1"/>
<dbReference type="Pfam" id="PF01008">
    <property type="entry name" value="IF-2B"/>
    <property type="match status" value="1"/>
</dbReference>
<evidence type="ECO:0000256" key="2">
    <source>
        <dbReference type="ARBA" id="ARBA00022605"/>
    </source>
</evidence>
<dbReference type="Proteomes" id="UP000186594">
    <property type="component" value="Unassembled WGS sequence"/>
</dbReference>
<keyword evidence="8" id="KW-1185">Reference proteome</keyword>
<feature type="active site" description="Proton donor" evidence="6">
    <location>
        <position position="237"/>
    </location>
</feature>
<sequence>MCASLQAIKYTPGHLRILDQLILPHESILNAQDGFHAIRSMTVRGAPAIAIVAALSLAVELSTLEPLSEEETERFIIKKLNYLVRARPTAVNLSEAARRLTNLVCQTSEGKRKAYLGAAEKMLLDDVRDNTAIGDRGAEWLLKDLPSDKKIAVLTHCNTGSLATAGYGTALGVIRSLHKLGRLSRAYCTETRPYNQGSRLTAYELVHEGIPSTLITDSMVASLLCQHDITAVIVGADRIVKNGDTANKIGTYQLSILAKHHGIKFIVAAPLTTVDLTTDTGKDIEIEERKGEEVVTFRGPVLKDGKVDTNEIKTVHIATPGIATWNPSFDVTPAEYIDAIVTENGVIERKASKCFDMTECKI</sequence>
<dbReference type="InterPro" id="IPR027363">
    <property type="entry name" value="M1Pi_N"/>
</dbReference>
<evidence type="ECO:0000256" key="5">
    <source>
        <dbReference type="ARBA" id="ARBA00023242"/>
    </source>
</evidence>
<protein>
    <recommendedName>
        <fullName evidence="6">Methylthioribose-1-phosphate isomerase</fullName>
        <shortName evidence="6">M1Pi</shortName>
        <shortName evidence="6">MTR-1-P isomerase</shortName>
        <ecNumber evidence="6">5.3.1.23</ecNumber>
    </recommendedName>
    <alternativeName>
        <fullName evidence="6">S-methyl-5-thioribose-1-phosphate isomerase</fullName>
    </alternativeName>
    <alternativeName>
        <fullName evidence="6">Translation initiation factor eIF-2B subunit alpha/beta/delta-like protein</fullName>
    </alternativeName>
</protein>
<dbReference type="InterPro" id="IPR005251">
    <property type="entry name" value="IF-M1Pi"/>
</dbReference>
<evidence type="ECO:0000256" key="1">
    <source>
        <dbReference type="ARBA" id="ARBA00022490"/>
    </source>
</evidence>
<dbReference type="Gene3D" id="1.20.120.420">
    <property type="entry name" value="translation initiation factor eif-2b, domain 1"/>
    <property type="match status" value="1"/>
</dbReference>
<accession>A0A1U7LQI1</accession>
<dbReference type="InterPro" id="IPR037171">
    <property type="entry name" value="NagB/RpiA_transferase-like"/>
</dbReference>
<keyword evidence="3 6" id="KW-0486">Methionine biosynthesis</keyword>
<comment type="catalytic activity">
    <reaction evidence="6">
        <text>5-(methylsulfanyl)-alpha-D-ribose 1-phosphate = 5-(methylsulfanyl)-D-ribulose 1-phosphate</text>
        <dbReference type="Rhea" id="RHEA:19989"/>
        <dbReference type="ChEBI" id="CHEBI:58533"/>
        <dbReference type="ChEBI" id="CHEBI:58548"/>
        <dbReference type="EC" id="5.3.1.23"/>
    </reaction>
</comment>
<name>A0A1U7LQI1_NEOID</name>
<dbReference type="NCBIfam" id="TIGR00512">
    <property type="entry name" value="salvage_mtnA"/>
    <property type="match status" value="1"/>
</dbReference>
<dbReference type="InterPro" id="IPR000649">
    <property type="entry name" value="IF-2B-related"/>
</dbReference>
<dbReference type="PANTHER" id="PTHR43475">
    <property type="entry name" value="METHYLTHIORIBOSE-1-PHOSPHATE ISOMERASE"/>
    <property type="match status" value="1"/>
</dbReference>
<evidence type="ECO:0000256" key="6">
    <source>
        <dbReference type="HAMAP-Rule" id="MF_03119"/>
    </source>
</evidence>
<dbReference type="GO" id="GO:0019509">
    <property type="term" value="P:L-methionine salvage from methylthioadenosine"/>
    <property type="evidence" value="ECO:0007669"/>
    <property type="project" value="UniProtKB-UniRule"/>
</dbReference>
<comment type="subcellular location">
    <subcellularLocation>
        <location evidence="6">Cytoplasm</location>
    </subcellularLocation>
    <subcellularLocation>
        <location evidence="6">Nucleus</location>
    </subcellularLocation>
</comment>
<dbReference type="EC" id="5.3.1.23" evidence="6"/>
<keyword evidence="2 6" id="KW-0028">Amino-acid biosynthesis</keyword>
<keyword evidence="1 6" id="KW-0963">Cytoplasm</keyword>
<comment type="pathway">
    <text evidence="6">Amino-acid biosynthesis; L-methionine biosynthesis via salvage pathway; L-methionine from S-methyl-5-thio-alpha-D-ribose 1-phosphate: step 1/6.</text>
</comment>
<dbReference type="GO" id="GO:0005737">
    <property type="term" value="C:cytoplasm"/>
    <property type="evidence" value="ECO:0007669"/>
    <property type="project" value="UniProtKB-SubCell"/>
</dbReference>
<dbReference type="InterPro" id="IPR011559">
    <property type="entry name" value="Initiation_fac_2B_a/b/d"/>
</dbReference>
<dbReference type="NCBIfam" id="NF004326">
    <property type="entry name" value="PRK05720.1"/>
    <property type="match status" value="1"/>
</dbReference>
<keyword evidence="4 6" id="KW-0413">Isomerase</keyword>
<evidence type="ECO:0000313" key="7">
    <source>
        <dbReference type="EMBL" id="OLL24889.1"/>
    </source>
</evidence>
<gene>
    <name evidence="6" type="primary">MRI1</name>
    <name evidence="7" type="ORF">NEOLI_001483</name>
</gene>
<evidence type="ECO:0000256" key="3">
    <source>
        <dbReference type="ARBA" id="ARBA00023167"/>
    </source>
</evidence>
<evidence type="ECO:0000256" key="4">
    <source>
        <dbReference type="ARBA" id="ARBA00023235"/>
    </source>
</evidence>
<dbReference type="PANTHER" id="PTHR43475:SF1">
    <property type="entry name" value="METHYLTHIORIBOSE-1-PHOSPHATE ISOMERASE"/>
    <property type="match status" value="1"/>
</dbReference>
<dbReference type="GO" id="GO:0005634">
    <property type="term" value="C:nucleus"/>
    <property type="evidence" value="ECO:0007669"/>
    <property type="project" value="UniProtKB-SubCell"/>
</dbReference>
<dbReference type="GO" id="GO:0046523">
    <property type="term" value="F:S-methyl-5-thioribose-1-phosphate isomerase activity"/>
    <property type="evidence" value="ECO:0007669"/>
    <property type="project" value="UniProtKB-UniRule"/>
</dbReference>
<dbReference type="NCBIfam" id="TIGR00524">
    <property type="entry name" value="eIF-2B_rel"/>
    <property type="match status" value="1"/>
</dbReference>
<dbReference type="FunFam" id="3.40.50.10470:FF:000003">
    <property type="entry name" value="Methylthioribose-1-phosphate isomerase"/>
    <property type="match status" value="1"/>
</dbReference>
<dbReference type="HAMAP" id="MF_01678">
    <property type="entry name" value="Salvage_MtnA"/>
    <property type="match status" value="1"/>
</dbReference>
<comment type="caution">
    <text evidence="7">The sequence shown here is derived from an EMBL/GenBank/DDBJ whole genome shotgun (WGS) entry which is preliminary data.</text>
</comment>
<comment type="similarity">
    <text evidence="6">Belongs to the eIF-2B alpha/beta/delta subunits family. MtnA subfamily.</text>
</comment>
<feature type="site" description="Transition state stabilizer" evidence="6">
    <location>
        <position position="157"/>
    </location>
</feature>
<dbReference type="STRING" id="1198029.A0A1U7LQI1"/>
<proteinExistence type="inferred from homology"/>